<name>A0A6A4VS98_AMPAM</name>
<dbReference type="PROSITE" id="PS00189">
    <property type="entry name" value="LIPOYL"/>
    <property type="match status" value="1"/>
</dbReference>
<feature type="domain" description="Lipoyl-binding" evidence="6">
    <location>
        <begin position="64"/>
        <end position="147"/>
    </location>
</feature>
<feature type="modified residue" description="N6-lipoyllysine" evidence="4">
    <location>
        <position position="105"/>
    </location>
</feature>
<keyword evidence="3 5" id="KW-0809">Transit peptide</keyword>
<dbReference type="InterPro" id="IPR002930">
    <property type="entry name" value="GCV_H"/>
</dbReference>
<dbReference type="NCBIfam" id="NF002270">
    <property type="entry name" value="PRK01202.1"/>
    <property type="match status" value="1"/>
</dbReference>
<organism evidence="7 8">
    <name type="scientific">Amphibalanus amphitrite</name>
    <name type="common">Striped barnacle</name>
    <name type="synonym">Balanus amphitrite</name>
    <dbReference type="NCBI Taxonomy" id="1232801"/>
    <lineage>
        <taxon>Eukaryota</taxon>
        <taxon>Metazoa</taxon>
        <taxon>Ecdysozoa</taxon>
        <taxon>Arthropoda</taxon>
        <taxon>Crustacea</taxon>
        <taxon>Multicrustacea</taxon>
        <taxon>Cirripedia</taxon>
        <taxon>Thoracica</taxon>
        <taxon>Thoracicalcarea</taxon>
        <taxon>Balanomorpha</taxon>
        <taxon>Balanoidea</taxon>
        <taxon>Balanidae</taxon>
        <taxon>Amphibalaninae</taxon>
        <taxon>Amphibalanus</taxon>
    </lineage>
</organism>
<dbReference type="GO" id="GO:0019464">
    <property type="term" value="P:glycine decarboxylation via glycine cleavage system"/>
    <property type="evidence" value="ECO:0007669"/>
    <property type="project" value="UniProtKB-UniRule"/>
</dbReference>
<keyword evidence="8" id="KW-1185">Reference proteome</keyword>
<dbReference type="GO" id="GO:0009249">
    <property type="term" value="P:protein lipoylation"/>
    <property type="evidence" value="ECO:0007669"/>
    <property type="project" value="TreeGrafter"/>
</dbReference>
<dbReference type="SUPFAM" id="SSF51230">
    <property type="entry name" value="Single hybrid motif"/>
    <property type="match status" value="1"/>
</dbReference>
<dbReference type="InterPro" id="IPR000089">
    <property type="entry name" value="Biotin_lipoyl"/>
</dbReference>
<dbReference type="PANTHER" id="PTHR11715:SF3">
    <property type="entry name" value="GLYCINE CLEAVAGE SYSTEM H PROTEIN-RELATED"/>
    <property type="match status" value="1"/>
</dbReference>
<comment type="similarity">
    <text evidence="1 5">Belongs to the GcvH family.</text>
</comment>
<evidence type="ECO:0000256" key="4">
    <source>
        <dbReference type="PIRSR" id="PIRSR617453-50"/>
    </source>
</evidence>
<keyword evidence="2 4" id="KW-0450">Lipoyl</keyword>
<dbReference type="PROSITE" id="PS50968">
    <property type="entry name" value="BIOTINYL_LIPOYL"/>
    <property type="match status" value="1"/>
</dbReference>
<evidence type="ECO:0000313" key="8">
    <source>
        <dbReference type="Proteomes" id="UP000440578"/>
    </source>
</evidence>
<sequence>MASVGVRAVCALRTFTPTCFSRLQNGLSRNFQFAVQRNLSVSHRVFADLKYTEQHEWVRLDGAVGTVGITAKAAESMGDLVYVEIAEPGLEVDQGDECGSVESVKAVSDIYAPVSGKITDRNTDLSDTPELVNQDPYGEQGWLFKIELSKPEELDALMTEEQYTAFITEE</sequence>
<evidence type="ECO:0000259" key="6">
    <source>
        <dbReference type="PROSITE" id="PS50968"/>
    </source>
</evidence>
<comment type="subcellular location">
    <subcellularLocation>
        <location evidence="5">Mitochondrion</location>
    </subcellularLocation>
</comment>
<dbReference type="GO" id="GO:0005960">
    <property type="term" value="C:glycine cleavage complex"/>
    <property type="evidence" value="ECO:0007669"/>
    <property type="project" value="UniProtKB-UniRule"/>
</dbReference>
<dbReference type="Gene3D" id="2.40.50.100">
    <property type="match status" value="1"/>
</dbReference>
<dbReference type="CDD" id="cd06848">
    <property type="entry name" value="GCS_H"/>
    <property type="match status" value="1"/>
</dbReference>
<dbReference type="PANTHER" id="PTHR11715">
    <property type="entry name" value="GLYCINE CLEAVAGE SYSTEM H PROTEIN"/>
    <property type="match status" value="1"/>
</dbReference>
<proteinExistence type="inferred from homology"/>
<keyword evidence="5" id="KW-0496">Mitochondrion</keyword>
<dbReference type="InterPro" id="IPR011053">
    <property type="entry name" value="Single_hybrid_motif"/>
</dbReference>
<reference evidence="7 8" key="1">
    <citation type="submission" date="2019-07" db="EMBL/GenBank/DDBJ databases">
        <title>Draft genome assembly of a fouling barnacle, Amphibalanus amphitrite (Darwin, 1854): The first reference genome for Thecostraca.</title>
        <authorList>
            <person name="Kim W."/>
        </authorList>
    </citation>
    <scope>NUCLEOTIDE SEQUENCE [LARGE SCALE GENOMIC DNA]</scope>
    <source>
        <strain evidence="7">SNU_AA5</strain>
        <tissue evidence="7">Soma without cirri and trophi</tissue>
    </source>
</reference>
<comment type="caution">
    <text evidence="7">The sequence shown here is derived from an EMBL/GenBank/DDBJ whole genome shotgun (WGS) entry which is preliminary data.</text>
</comment>
<evidence type="ECO:0000256" key="1">
    <source>
        <dbReference type="ARBA" id="ARBA00009249"/>
    </source>
</evidence>
<dbReference type="EMBL" id="VIIS01001831">
    <property type="protein sequence ID" value="KAF0292161.1"/>
    <property type="molecule type" value="Genomic_DNA"/>
</dbReference>
<dbReference type="InterPro" id="IPR003016">
    <property type="entry name" value="2-oxoA_DH_lipoyl-BS"/>
</dbReference>
<dbReference type="Proteomes" id="UP000440578">
    <property type="component" value="Unassembled WGS sequence"/>
</dbReference>
<dbReference type="InterPro" id="IPR017453">
    <property type="entry name" value="GCV_H_sub"/>
</dbReference>
<comment type="subunit">
    <text evidence="5">The glycine cleavage system is composed of four proteins: P, T, L and H.</text>
</comment>
<comment type="cofactor">
    <cofactor evidence="5">
        <name>(R)-lipoate</name>
        <dbReference type="ChEBI" id="CHEBI:83088"/>
    </cofactor>
    <text evidence="5">Binds 1 lipoyl cofactor covalently.</text>
</comment>
<dbReference type="HAMAP" id="MF_00272">
    <property type="entry name" value="GcvH"/>
    <property type="match status" value="1"/>
</dbReference>
<dbReference type="OrthoDB" id="10264154at2759"/>
<dbReference type="GO" id="GO:0005739">
    <property type="term" value="C:mitochondrion"/>
    <property type="evidence" value="ECO:0007669"/>
    <property type="project" value="UniProtKB-SubCell"/>
</dbReference>
<gene>
    <name evidence="7" type="primary">ppl</name>
    <name evidence="7" type="ORF">FJT64_001037</name>
</gene>
<accession>A0A6A4VS98</accession>
<dbReference type="NCBIfam" id="TIGR00527">
    <property type="entry name" value="gcvH"/>
    <property type="match status" value="1"/>
</dbReference>
<evidence type="ECO:0000256" key="5">
    <source>
        <dbReference type="RuleBase" id="RU364055"/>
    </source>
</evidence>
<comment type="function">
    <text evidence="5">The H protein shuttles the methylamine group of glycine from the P protein to the T protein.</text>
</comment>
<evidence type="ECO:0000313" key="7">
    <source>
        <dbReference type="EMBL" id="KAF0292161.1"/>
    </source>
</evidence>
<evidence type="ECO:0000256" key="3">
    <source>
        <dbReference type="ARBA" id="ARBA00022946"/>
    </source>
</evidence>
<dbReference type="Pfam" id="PF01597">
    <property type="entry name" value="GCV_H"/>
    <property type="match status" value="1"/>
</dbReference>
<dbReference type="InterPro" id="IPR033753">
    <property type="entry name" value="GCV_H/Fam206"/>
</dbReference>
<evidence type="ECO:0000256" key="2">
    <source>
        <dbReference type="ARBA" id="ARBA00022823"/>
    </source>
</evidence>
<dbReference type="AlphaFoldDB" id="A0A6A4VS98"/>
<protein>
    <recommendedName>
        <fullName evidence="5">Glycine cleavage system H protein</fullName>
    </recommendedName>
</protein>